<dbReference type="PANTHER" id="PTHR23507:SF1">
    <property type="entry name" value="FI18259P1-RELATED"/>
    <property type="match status" value="1"/>
</dbReference>
<protein>
    <recommendedName>
        <fullName evidence="9">Major facilitator superfamily (MFS) profile domain-containing protein</fullName>
    </recommendedName>
</protein>
<dbReference type="GO" id="GO:0016020">
    <property type="term" value="C:membrane"/>
    <property type="evidence" value="ECO:0007669"/>
    <property type="project" value="UniProtKB-SubCell"/>
</dbReference>
<evidence type="ECO:0000313" key="7">
    <source>
        <dbReference type="EMBL" id="PPQ99088.1"/>
    </source>
</evidence>
<evidence type="ECO:0000256" key="4">
    <source>
        <dbReference type="ARBA" id="ARBA00023136"/>
    </source>
</evidence>
<keyword evidence="4 6" id="KW-0472">Membrane</keyword>
<feature type="transmembrane region" description="Helical" evidence="6">
    <location>
        <begin position="411"/>
        <end position="430"/>
    </location>
</feature>
<dbReference type="Pfam" id="PF07690">
    <property type="entry name" value="MFS_1"/>
    <property type="match status" value="1"/>
</dbReference>
<feature type="compositionally biased region" description="Polar residues" evidence="5">
    <location>
        <begin position="1"/>
        <end position="13"/>
    </location>
</feature>
<accession>A0A409Y7Z0</accession>
<feature type="region of interest" description="Disordered" evidence="5">
    <location>
        <begin position="634"/>
        <end position="664"/>
    </location>
</feature>
<dbReference type="PANTHER" id="PTHR23507">
    <property type="entry name" value="ZGC:174356"/>
    <property type="match status" value="1"/>
</dbReference>
<reference evidence="7 8" key="1">
    <citation type="journal article" date="2018" name="Evol. Lett.">
        <title>Horizontal gene cluster transfer increased hallucinogenic mushroom diversity.</title>
        <authorList>
            <person name="Reynolds H.T."/>
            <person name="Vijayakumar V."/>
            <person name="Gluck-Thaler E."/>
            <person name="Korotkin H.B."/>
            <person name="Matheny P.B."/>
            <person name="Slot J.C."/>
        </authorList>
    </citation>
    <scope>NUCLEOTIDE SEQUENCE [LARGE SCALE GENOMIC DNA]</scope>
    <source>
        <strain evidence="7 8">2629</strain>
    </source>
</reference>
<proteinExistence type="predicted"/>
<evidence type="ECO:0000256" key="3">
    <source>
        <dbReference type="ARBA" id="ARBA00022989"/>
    </source>
</evidence>
<gene>
    <name evidence="7" type="ORF">CVT24_009355</name>
</gene>
<dbReference type="InterPro" id="IPR036259">
    <property type="entry name" value="MFS_trans_sf"/>
</dbReference>
<keyword evidence="2 6" id="KW-0812">Transmembrane</keyword>
<organism evidence="7 8">
    <name type="scientific">Panaeolus cyanescens</name>
    <dbReference type="NCBI Taxonomy" id="181874"/>
    <lineage>
        <taxon>Eukaryota</taxon>
        <taxon>Fungi</taxon>
        <taxon>Dikarya</taxon>
        <taxon>Basidiomycota</taxon>
        <taxon>Agaricomycotina</taxon>
        <taxon>Agaricomycetes</taxon>
        <taxon>Agaricomycetidae</taxon>
        <taxon>Agaricales</taxon>
        <taxon>Agaricineae</taxon>
        <taxon>Galeropsidaceae</taxon>
        <taxon>Panaeolus</taxon>
    </lineage>
</organism>
<feature type="transmembrane region" description="Helical" evidence="6">
    <location>
        <begin position="572"/>
        <end position="594"/>
    </location>
</feature>
<keyword evidence="3 6" id="KW-1133">Transmembrane helix</keyword>
<evidence type="ECO:0008006" key="9">
    <source>
        <dbReference type="Google" id="ProtNLM"/>
    </source>
</evidence>
<keyword evidence="8" id="KW-1185">Reference proteome</keyword>
<comment type="caution">
    <text evidence="7">The sequence shown here is derived from an EMBL/GenBank/DDBJ whole genome shotgun (WGS) entry which is preliminary data.</text>
</comment>
<feature type="transmembrane region" description="Helical" evidence="6">
    <location>
        <begin position="222"/>
        <end position="244"/>
    </location>
</feature>
<dbReference type="SUPFAM" id="SSF103473">
    <property type="entry name" value="MFS general substrate transporter"/>
    <property type="match status" value="1"/>
</dbReference>
<dbReference type="OrthoDB" id="3026777at2759"/>
<feature type="transmembrane region" description="Helical" evidence="6">
    <location>
        <begin position="450"/>
        <end position="471"/>
    </location>
</feature>
<evidence type="ECO:0000256" key="5">
    <source>
        <dbReference type="SAM" id="MobiDB-lite"/>
    </source>
</evidence>
<dbReference type="Proteomes" id="UP000284842">
    <property type="component" value="Unassembled WGS sequence"/>
</dbReference>
<evidence type="ECO:0000256" key="2">
    <source>
        <dbReference type="ARBA" id="ARBA00022692"/>
    </source>
</evidence>
<dbReference type="EMBL" id="NHTK01001369">
    <property type="protein sequence ID" value="PPQ99088.1"/>
    <property type="molecule type" value="Genomic_DNA"/>
</dbReference>
<evidence type="ECO:0000313" key="8">
    <source>
        <dbReference type="Proteomes" id="UP000284842"/>
    </source>
</evidence>
<feature type="transmembrane region" description="Helical" evidence="6">
    <location>
        <begin position="319"/>
        <end position="341"/>
    </location>
</feature>
<name>A0A409Y7Z0_9AGAR</name>
<dbReference type="InParanoid" id="A0A409Y7Z0"/>
<feature type="transmembrane region" description="Helical" evidence="6">
    <location>
        <begin position="606"/>
        <end position="624"/>
    </location>
</feature>
<evidence type="ECO:0000256" key="6">
    <source>
        <dbReference type="SAM" id="Phobius"/>
    </source>
</evidence>
<comment type="subcellular location">
    <subcellularLocation>
        <location evidence="1">Membrane</location>
        <topology evidence="1">Multi-pass membrane protein</topology>
    </subcellularLocation>
</comment>
<dbReference type="GO" id="GO:0022857">
    <property type="term" value="F:transmembrane transporter activity"/>
    <property type="evidence" value="ECO:0007669"/>
    <property type="project" value="InterPro"/>
</dbReference>
<dbReference type="InterPro" id="IPR011701">
    <property type="entry name" value="MFS"/>
</dbReference>
<feature type="transmembrane region" description="Helical" evidence="6">
    <location>
        <begin position="187"/>
        <end position="210"/>
    </location>
</feature>
<sequence>MSSTRPASANPSRSPGLVQGSGSEIRSPENLILPDGPVDEQATELLQEFIHPHHISPGPIKSSGDKEKVPWWKRPSPWWLLCAIPFTSIATSATIAPRIEIYTILACSVHKPDIFKLNYPDLGLGIQTTTGPLANISSPYWQGSYLEDTTPHAASSNLHHGNFGSNQIDIPPEKRNLCASDPVVQAAVAKLIAAIATSMGILTCITTGFWGSFSDRHGRTRVMGISILGLLFTDFNFIFVTLFSKHLPGGYWFLLAGPVVEGTLGGLATGVAAIHAYVADTTDEGNRSRTFSLFLGLMFTGMAVGPTLGSLLIRTTQTTLSVFYFAAGMHILYTFLIWFILPESLSKEQRQKSMEKYLEELSDSAEERERNPTVGFFIKIKKVFAFLSPISVFLPHKEKNANPLKKARKDWNLTLLAIGYGSTIAMMGSYSYKFQYAASTFKWSQETLGYWLSLVGAARAVFLALILPVAIKLLKPKPITIEIPAPPSSSDPTPNRTIKKEIHSPAFDLGLVRASLLMEIIAYSFMAFATTGFTFTIFGMMGSFGVGFGPALQSVTLALYTRKGGSESGRLFGGLSVIQALCAQIFGPFLYGVIYATTVATYPRTIFFVSVASLILSFIIIAFVRIPDIGPQHDSDPEETEPLLSHSNDTGASHPPAPAYGASQ</sequence>
<dbReference type="FunCoup" id="A0A409Y7Z0">
    <property type="interactions" value="21"/>
</dbReference>
<feature type="region of interest" description="Disordered" evidence="5">
    <location>
        <begin position="1"/>
        <end position="36"/>
    </location>
</feature>
<feature type="transmembrane region" description="Helical" evidence="6">
    <location>
        <begin position="291"/>
        <end position="313"/>
    </location>
</feature>
<dbReference type="Gene3D" id="1.20.1250.20">
    <property type="entry name" value="MFS general substrate transporter like domains"/>
    <property type="match status" value="1"/>
</dbReference>
<evidence type="ECO:0000256" key="1">
    <source>
        <dbReference type="ARBA" id="ARBA00004141"/>
    </source>
</evidence>
<feature type="transmembrane region" description="Helical" evidence="6">
    <location>
        <begin position="250"/>
        <end position="279"/>
    </location>
</feature>
<dbReference type="AlphaFoldDB" id="A0A409Y7Z0"/>